<dbReference type="PANTHER" id="PTHR43179:SF7">
    <property type="entry name" value="RHAMNOSYLTRANSFERASE WBBL"/>
    <property type="match status" value="1"/>
</dbReference>
<keyword evidence="1" id="KW-1133">Transmembrane helix</keyword>
<dbReference type="AlphaFoldDB" id="A0A2H0BWD3"/>
<dbReference type="Pfam" id="PF00535">
    <property type="entry name" value="Glycos_transf_2"/>
    <property type="match status" value="1"/>
</dbReference>
<dbReference type="InterPro" id="IPR029044">
    <property type="entry name" value="Nucleotide-diphossugar_trans"/>
</dbReference>
<protein>
    <recommendedName>
        <fullName evidence="2">Glycosyltransferase 2-like domain-containing protein</fullName>
    </recommendedName>
</protein>
<evidence type="ECO:0000256" key="1">
    <source>
        <dbReference type="SAM" id="Phobius"/>
    </source>
</evidence>
<dbReference type="SUPFAM" id="SSF53448">
    <property type="entry name" value="Nucleotide-diphospho-sugar transferases"/>
    <property type="match status" value="1"/>
</dbReference>
<keyword evidence="1" id="KW-0472">Membrane</keyword>
<evidence type="ECO:0000313" key="3">
    <source>
        <dbReference type="EMBL" id="PIP61914.1"/>
    </source>
</evidence>
<gene>
    <name evidence="3" type="ORF">COW99_01675</name>
</gene>
<keyword evidence="1" id="KW-0812">Transmembrane</keyword>
<dbReference type="PANTHER" id="PTHR43179">
    <property type="entry name" value="RHAMNOSYLTRANSFERASE WBBL"/>
    <property type="match status" value="1"/>
</dbReference>
<accession>A0A2H0BWD3</accession>
<name>A0A2H0BWD3_9BACT</name>
<dbReference type="Proteomes" id="UP000231246">
    <property type="component" value="Unassembled WGS sequence"/>
</dbReference>
<evidence type="ECO:0000313" key="4">
    <source>
        <dbReference type="Proteomes" id="UP000231246"/>
    </source>
</evidence>
<feature type="transmembrane region" description="Helical" evidence="1">
    <location>
        <begin position="252"/>
        <end position="273"/>
    </location>
</feature>
<comment type="caution">
    <text evidence="3">The sequence shown here is derived from an EMBL/GenBank/DDBJ whole genome shotgun (WGS) entry which is preliminary data.</text>
</comment>
<dbReference type="CDD" id="cd04186">
    <property type="entry name" value="GT_2_like_c"/>
    <property type="match status" value="1"/>
</dbReference>
<reference evidence="3 4" key="1">
    <citation type="submission" date="2017-09" db="EMBL/GenBank/DDBJ databases">
        <title>Depth-based differentiation of microbial function through sediment-hosted aquifers and enrichment of novel symbionts in the deep terrestrial subsurface.</title>
        <authorList>
            <person name="Probst A.J."/>
            <person name="Ladd B."/>
            <person name="Jarett J.K."/>
            <person name="Geller-Mcgrath D.E."/>
            <person name="Sieber C.M."/>
            <person name="Emerson J.B."/>
            <person name="Anantharaman K."/>
            <person name="Thomas B.C."/>
            <person name="Malmstrom R."/>
            <person name="Stieglmeier M."/>
            <person name="Klingl A."/>
            <person name="Woyke T."/>
            <person name="Ryan C.M."/>
            <person name="Banfield J.F."/>
        </authorList>
    </citation>
    <scope>NUCLEOTIDE SEQUENCE [LARGE SCALE GENOMIC DNA]</scope>
    <source>
        <strain evidence="3">CG22_combo_CG10-13_8_21_14_all_38_20</strain>
    </source>
</reference>
<dbReference type="InterPro" id="IPR001173">
    <property type="entry name" value="Glyco_trans_2-like"/>
</dbReference>
<dbReference type="EMBL" id="PCTA01000010">
    <property type="protein sequence ID" value="PIP61914.1"/>
    <property type="molecule type" value="Genomic_DNA"/>
</dbReference>
<proteinExistence type="predicted"/>
<organism evidence="3 4">
    <name type="scientific">Candidatus Roizmanbacteria bacterium CG22_combo_CG10-13_8_21_14_all_38_20</name>
    <dbReference type="NCBI Taxonomy" id="1974862"/>
    <lineage>
        <taxon>Bacteria</taxon>
        <taxon>Candidatus Roizmaniibacteriota</taxon>
    </lineage>
</organism>
<feature type="domain" description="Glycosyltransferase 2-like" evidence="2">
    <location>
        <begin position="4"/>
        <end position="115"/>
    </location>
</feature>
<sequence>MDLSIIILSYNTVKLLEECLQSVFFGLQNSNLRFELIVVDNASTDDSVAMVDKQFKAVKLIESKKNMGYSKANNLAARRAKGKYLLFLNSDIVVLDSAIDKLHRFIDQNVDASIAGGKLLNTGGKSAQPSCGPFYSLPVSFGVLFLRGDHWGLTRYSPDVVKKVDWVSGACLMLEKDIFNKIGGFDESIFMYMDEIDILYRASKKGYRTYFYPDAKFIHHGAASSKSNRAPVINIFKGLVYFYRKHHKGANLLVLQLMLLLKGLLGIIVGMLVRNRNMRISYKQAMREAI</sequence>
<evidence type="ECO:0000259" key="2">
    <source>
        <dbReference type="Pfam" id="PF00535"/>
    </source>
</evidence>
<dbReference type="Gene3D" id="3.90.550.10">
    <property type="entry name" value="Spore Coat Polysaccharide Biosynthesis Protein SpsA, Chain A"/>
    <property type="match status" value="1"/>
</dbReference>